<evidence type="ECO:0000256" key="4">
    <source>
        <dbReference type="ARBA" id="ARBA00026139"/>
    </source>
</evidence>
<dbReference type="KEGG" id="fas:105265493"/>
<dbReference type="GO" id="GO:0003887">
    <property type="term" value="F:DNA-directed DNA polymerase activity"/>
    <property type="evidence" value="ECO:0007669"/>
    <property type="project" value="UniProtKB-KW"/>
</dbReference>
<comment type="similarity">
    <text evidence="1">Belongs to the eukaryotic-type primase small subunit family.</text>
</comment>
<dbReference type="GO" id="GO:0003682">
    <property type="term" value="F:chromatin binding"/>
    <property type="evidence" value="ECO:0007669"/>
    <property type="project" value="TreeGrafter"/>
</dbReference>
<dbReference type="EMBL" id="GBYB01011832">
    <property type="protein sequence ID" value="JAG81599.1"/>
    <property type="molecule type" value="Transcribed_RNA"/>
</dbReference>
<dbReference type="OrthoDB" id="5988181at2759"/>
<dbReference type="RefSeq" id="XP_011301304.1">
    <property type="nucleotide sequence ID" value="XM_011303002.1"/>
</dbReference>
<evidence type="ECO:0000313" key="8">
    <source>
        <dbReference type="EMBL" id="JAG81599.1"/>
    </source>
</evidence>
<dbReference type="GO" id="GO:0042276">
    <property type="term" value="P:error-prone translesion synthesis"/>
    <property type="evidence" value="ECO:0007669"/>
    <property type="project" value="InterPro"/>
</dbReference>
<evidence type="ECO:0000256" key="7">
    <source>
        <dbReference type="ARBA" id="ARBA00047303"/>
    </source>
</evidence>
<dbReference type="EC" id="2.7.7.7" evidence="2"/>
<keyword evidence="3" id="KW-0808">Transferase</keyword>
<dbReference type="GO" id="GO:0005634">
    <property type="term" value="C:nucleus"/>
    <property type="evidence" value="ECO:0007669"/>
    <property type="project" value="TreeGrafter"/>
</dbReference>
<dbReference type="InterPro" id="IPR044917">
    <property type="entry name" value="PRIMPOL"/>
</dbReference>
<name>A0A0C9RFE2_9HYME</name>
<dbReference type="GO" id="GO:0009411">
    <property type="term" value="P:response to UV"/>
    <property type="evidence" value="ECO:0007669"/>
    <property type="project" value="TreeGrafter"/>
</dbReference>
<dbReference type="AlphaFoldDB" id="A0A0C9RFE2"/>
<sequence length="473" mass="55149">MGTESATFTPMEPSTFYPGSAEIKKRVNDIEEKCQRRRLLLREASGFRPTLLGPSTFSEKYYKQADALEAAREHSTRQDPLCTFVYQDHYNEGRRMFIVAHPEVYWHSFIRQKPERRCTYEVIAEGAPCWLYLDLEFQTSLNSDSNGPSMTKTLLEIICAFLKKYWDLQYTDKNVLNLDSSTRTKFSRHLIFCTKNVAFKHNIHAGRFIKSIISEIEEYVASNGSAFHEVLSFFPLKDLAALFVETGKKKTIFVDTMVYTKNRHFRIFKATKWGKLSHLEVSTDCTYEPTDQRKDKMLSIFLDSLISFFPDNSTLTLLEFNHDSSIDIKKFPRGLSQNHRFLTQNNATMTESPYPTIDKFIGKLVHPGHIRCSIYFEDSKTVIYEILGNRFCANINRHHKSNNIYFVVDLKEKIYYQKCHDEEDCPGFRSNFMPLPVEICFLLDEEDDDIFFNIPDSDESHSSIRCDISIEQE</sequence>
<accession>A0A0C9RFE2</accession>
<dbReference type="Proteomes" id="UP000694866">
    <property type="component" value="Unplaced"/>
</dbReference>
<dbReference type="GO" id="GO:0005759">
    <property type="term" value="C:mitochondrial matrix"/>
    <property type="evidence" value="ECO:0007669"/>
    <property type="project" value="TreeGrafter"/>
</dbReference>
<gene>
    <name evidence="8" type="primary">Ccdc111</name>
    <name evidence="10" type="synonym">LOC105265493</name>
    <name evidence="8" type="ORF">g.13365</name>
</gene>
<dbReference type="PANTHER" id="PTHR31399">
    <property type="entry name" value="DNA-DIRECTED PRIMASE / POLYMERASE PROTEIN"/>
    <property type="match status" value="1"/>
</dbReference>
<evidence type="ECO:0000256" key="6">
    <source>
        <dbReference type="ARBA" id="ARBA00044768"/>
    </source>
</evidence>
<dbReference type="GO" id="GO:0031297">
    <property type="term" value="P:replication fork processing"/>
    <property type="evidence" value="ECO:0007669"/>
    <property type="project" value="TreeGrafter"/>
</dbReference>
<reference evidence="8" key="1">
    <citation type="submission" date="2015-01" db="EMBL/GenBank/DDBJ databases">
        <title>Transcriptome Assembly of Fopius arisanus.</title>
        <authorList>
            <person name="Geib S."/>
        </authorList>
    </citation>
    <scope>NUCLEOTIDE SEQUENCE</scope>
</reference>
<comment type="catalytic activity">
    <reaction evidence="7">
        <text>DNA(n) + a 2'-deoxyribonucleoside 5'-triphosphate = DNA(n+1) + diphosphate</text>
        <dbReference type="Rhea" id="RHEA:22508"/>
        <dbReference type="Rhea" id="RHEA-COMP:17339"/>
        <dbReference type="Rhea" id="RHEA-COMP:17340"/>
        <dbReference type="ChEBI" id="CHEBI:33019"/>
        <dbReference type="ChEBI" id="CHEBI:61560"/>
        <dbReference type="ChEBI" id="CHEBI:173112"/>
        <dbReference type="EC" id="2.7.7.7"/>
    </reaction>
    <physiologicalReaction direction="left-to-right" evidence="7">
        <dbReference type="Rhea" id="RHEA:22509"/>
    </physiologicalReaction>
</comment>
<keyword evidence="3" id="KW-0239">DNA-directed DNA polymerase</keyword>
<organism evidence="8">
    <name type="scientific">Fopius arisanus</name>
    <dbReference type="NCBI Taxonomy" id="64838"/>
    <lineage>
        <taxon>Eukaryota</taxon>
        <taxon>Metazoa</taxon>
        <taxon>Ecdysozoa</taxon>
        <taxon>Arthropoda</taxon>
        <taxon>Hexapoda</taxon>
        <taxon>Insecta</taxon>
        <taxon>Pterygota</taxon>
        <taxon>Neoptera</taxon>
        <taxon>Endopterygota</taxon>
        <taxon>Hymenoptera</taxon>
        <taxon>Apocrita</taxon>
        <taxon>Ichneumonoidea</taxon>
        <taxon>Braconidae</taxon>
        <taxon>Opiinae</taxon>
        <taxon>Fopius</taxon>
    </lineage>
</organism>
<keyword evidence="3" id="KW-0548">Nucleotidyltransferase</keyword>
<dbReference type="Pfam" id="PF03121">
    <property type="entry name" value="Herpes_UL52"/>
    <property type="match status" value="1"/>
</dbReference>
<evidence type="ECO:0000256" key="1">
    <source>
        <dbReference type="ARBA" id="ARBA00009762"/>
    </source>
</evidence>
<dbReference type="GeneID" id="105265493"/>
<dbReference type="PANTHER" id="PTHR31399:SF0">
    <property type="entry name" value="DNA-DIRECTED PRIMASE_POLYMERASE PROTEIN"/>
    <property type="match status" value="1"/>
</dbReference>
<reference evidence="10" key="2">
    <citation type="submission" date="2025-04" db="UniProtKB">
        <authorList>
            <consortium name="RefSeq"/>
        </authorList>
    </citation>
    <scope>IDENTIFICATION</scope>
    <source>
        <strain evidence="10">USDA-PBARC FA_bdor</strain>
        <tissue evidence="10">Whole organism</tissue>
    </source>
</reference>
<comment type="catalytic activity">
    <reaction evidence="5">
        <text>ssDNA + n NTP = ssDNA/pppN(pN)n-1 hybrid + (n-1) diphosphate.</text>
        <dbReference type="EC" id="2.7.7.102"/>
    </reaction>
</comment>
<evidence type="ECO:0000256" key="3">
    <source>
        <dbReference type="ARBA" id="ARBA00022932"/>
    </source>
</evidence>
<dbReference type="EC" id="2.7.7.102" evidence="6"/>
<evidence type="ECO:0000313" key="10">
    <source>
        <dbReference type="RefSeq" id="XP_011301304.1"/>
    </source>
</evidence>
<protein>
    <recommendedName>
        <fullName evidence="4">DNA-directed primase/polymerase protein</fullName>
        <ecNumber evidence="6">2.7.7.102</ecNumber>
        <ecNumber evidence="2">2.7.7.7</ecNumber>
    </recommendedName>
</protein>
<keyword evidence="9" id="KW-1185">Reference proteome</keyword>
<accession>A0A9R1TYI1</accession>
<evidence type="ECO:0000313" key="9">
    <source>
        <dbReference type="Proteomes" id="UP000694866"/>
    </source>
</evidence>
<evidence type="ECO:0000256" key="2">
    <source>
        <dbReference type="ARBA" id="ARBA00012417"/>
    </source>
</evidence>
<evidence type="ECO:0000256" key="5">
    <source>
        <dbReference type="ARBA" id="ARBA00044677"/>
    </source>
</evidence>
<dbReference type="GO" id="GO:0006264">
    <property type="term" value="P:mitochondrial DNA replication"/>
    <property type="evidence" value="ECO:0007669"/>
    <property type="project" value="TreeGrafter"/>
</dbReference>
<proteinExistence type="inferred from homology"/>